<gene>
    <name evidence="2" type="ORF">QOZ84_02005</name>
</gene>
<protein>
    <submittedName>
        <fullName evidence="2">Class I SAM-dependent methyltransferase</fullName>
        <ecNumber evidence="2">2.1.1.-</ecNumber>
    </submittedName>
</protein>
<dbReference type="GO" id="GO:0008168">
    <property type="term" value="F:methyltransferase activity"/>
    <property type="evidence" value="ECO:0007669"/>
    <property type="project" value="UniProtKB-KW"/>
</dbReference>
<dbReference type="PANTHER" id="PTHR43861">
    <property type="entry name" value="TRANS-ACONITATE 2-METHYLTRANSFERASE-RELATED"/>
    <property type="match status" value="1"/>
</dbReference>
<dbReference type="EC" id="2.1.1.-" evidence="2"/>
<reference evidence="2 3" key="1">
    <citation type="submission" date="2023-05" db="EMBL/GenBank/DDBJ databases">
        <title>Rombocin, a short stable natural nisin variant, displays selective antimicrobial activity against Listeria monocytogenes and employs dual mode of action to kill target bacterial strains.</title>
        <authorList>
            <person name="Wambui J."/>
            <person name="Stephan R."/>
            <person name="Kuipers O.P."/>
        </authorList>
    </citation>
    <scope>NUCLEOTIDE SEQUENCE [LARGE SCALE GENOMIC DNA]</scope>
    <source>
        <strain evidence="2 3">RC002</strain>
    </source>
</reference>
<keyword evidence="2" id="KW-0808">Transferase</keyword>
<evidence type="ECO:0000313" key="3">
    <source>
        <dbReference type="Proteomes" id="UP001301012"/>
    </source>
</evidence>
<dbReference type="Gene3D" id="3.40.50.150">
    <property type="entry name" value="Vaccinia Virus protein VP39"/>
    <property type="match status" value="1"/>
</dbReference>
<accession>A0ABT7E5U8</accession>
<name>A0ABT7E5U8_9FIRM</name>
<evidence type="ECO:0000259" key="1">
    <source>
        <dbReference type="Pfam" id="PF03848"/>
    </source>
</evidence>
<dbReference type="Proteomes" id="UP001301012">
    <property type="component" value="Unassembled WGS sequence"/>
</dbReference>
<keyword evidence="3" id="KW-1185">Reference proteome</keyword>
<sequence length="211" mass="24526">MNNWIDLYEYLKGSYGDEPEHLLIEYIDLIDKGKVLDLGVGTGRNSLFLSSIGYDVEGVDIVDENIKNYPEKSKGLQLDVDGTVADIRDFEIKENEYSLIIVSWVLNFFKKSEIDMIIEKIKKGLKPKGIVYFGAFSILDDFYIKNLDKACEEQYSLCFSESQYRHYFTKEEVLNYFEDLTTIAFKSAMFLDENDKIGDHYHDGFEYVGRK</sequence>
<dbReference type="Pfam" id="PF03848">
    <property type="entry name" value="TehB"/>
    <property type="match status" value="1"/>
</dbReference>
<evidence type="ECO:0000313" key="2">
    <source>
        <dbReference type="EMBL" id="MDK2562307.1"/>
    </source>
</evidence>
<dbReference type="InterPro" id="IPR029063">
    <property type="entry name" value="SAM-dependent_MTases_sf"/>
</dbReference>
<dbReference type="CDD" id="cd02440">
    <property type="entry name" value="AdoMet_MTases"/>
    <property type="match status" value="1"/>
</dbReference>
<organism evidence="2 3">
    <name type="scientific">Romboutsia sedimentorum</name>
    <dbReference type="NCBI Taxonomy" id="1368474"/>
    <lineage>
        <taxon>Bacteria</taxon>
        <taxon>Bacillati</taxon>
        <taxon>Bacillota</taxon>
        <taxon>Clostridia</taxon>
        <taxon>Peptostreptococcales</taxon>
        <taxon>Peptostreptococcaceae</taxon>
        <taxon>Romboutsia</taxon>
    </lineage>
</organism>
<dbReference type="EMBL" id="JASKYM010000001">
    <property type="protein sequence ID" value="MDK2562307.1"/>
    <property type="molecule type" value="Genomic_DNA"/>
</dbReference>
<dbReference type="GO" id="GO:0032259">
    <property type="term" value="P:methylation"/>
    <property type="evidence" value="ECO:0007669"/>
    <property type="project" value="UniProtKB-KW"/>
</dbReference>
<dbReference type="SUPFAM" id="SSF53335">
    <property type="entry name" value="S-adenosyl-L-methionine-dependent methyltransferases"/>
    <property type="match status" value="1"/>
</dbReference>
<keyword evidence="2" id="KW-0489">Methyltransferase</keyword>
<dbReference type="RefSeq" id="WP_284131288.1">
    <property type="nucleotide sequence ID" value="NZ_JASKYM010000001.1"/>
</dbReference>
<feature type="domain" description="Tellurite resistance methyltransferase TehB-like" evidence="1">
    <location>
        <begin position="23"/>
        <end position="182"/>
    </location>
</feature>
<dbReference type="InterPro" id="IPR015985">
    <property type="entry name" value="TehB-like_dom"/>
</dbReference>
<comment type="caution">
    <text evidence="2">The sequence shown here is derived from an EMBL/GenBank/DDBJ whole genome shotgun (WGS) entry which is preliminary data.</text>
</comment>
<proteinExistence type="predicted"/>